<keyword evidence="3" id="KW-1185">Reference proteome</keyword>
<dbReference type="AlphaFoldDB" id="A0A5S6R568"/>
<evidence type="ECO:0000313" key="3">
    <source>
        <dbReference type="Proteomes" id="UP000046395"/>
    </source>
</evidence>
<protein>
    <submittedName>
        <fullName evidence="4 5">Uncharacterized protein</fullName>
    </submittedName>
</protein>
<evidence type="ECO:0000256" key="1">
    <source>
        <dbReference type="SAM" id="MobiDB-lite"/>
    </source>
</evidence>
<evidence type="ECO:0000313" key="4">
    <source>
        <dbReference type="WBParaSite" id="TMUE_3000014660.1"/>
    </source>
</evidence>
<dbReference type="Proteomes" id="UP000046395">
    <property type="component" value="Unassembled WGS sequence"/>
</dbReference>
<dbReference type="WBParaSite" id="TMUE_3000014660.1">
    <property type="protein sequence ID" value="TMUE_3000014660.1"/>
    <property type="gene ID" value="WBGene00289436"/>
</dbReference>
<organism evidence="3 4">
    <name type="scientific">Trichuris muris</name>
    <name type="common">Mouse whipworm</name>
    <dbReference type="NCBI Taxonomy" id="70415"/>
    <lineage>
        <taxon>Eukaryota</taxon>
        <taxon>Metazoa</taxon>
        <taxon>Ecdysozoa</taxon>
        <taxon>Nematoda</taxon>
        <taxon>Enoplea</taxon>
        <taxon>Dorylaimia</taxon>
        <taxon>Trichinellida</taxon>
        <taxon>Trichuridae</taxon>
        <taxon>Trichuris</taxon>
    </lineage>
</organism>
<feature type="region of interest" description="Disordered" evidence="1">
    <location>
        <begin position="114"/>
        <end position="152"/>
    </location>
</feature>
<proteinExistence type="predicted"/>
<sequence length="152" mass="17325">MNELLTLEQYLKKYPHLKQYDQATLERLYEEEQLDYVVALHDKGRKPRVQYIDAEKAEDKIGKKGVGKNEDEDNVRSLNTAVVFGSAVSGILVFFIAVGAVAYIFNRKKRMRDSQANMTKTLQRKGKDSTAHTSINEPKHSTLKHSIQPSSQ</sequence>
<keyword evidence="2" id="KW-0472">Membrane</keyword>
<accession>A0A5S6R568</accession>
<evidence type="ECO:0000313" key="5">
    <source>
        <dbReference type="WBParaSite" id="TMUE_3000014660.2"/>
    </source>
</evidence>
<name>A0A5S6R568_TRIMR</name>
<evidence type="ECO:0000256" key="2">
    <source>
        <dbReference type="SAM" id="Phobius"/>
    </source>
</evidence>
<reference evidence="3" key="1">
    <citation type="submission" date="2014-03" db="EMBL/GenBank/DDBJ databases">
        <title>The whipworm genome and dual-species transcriptomics of an intimate host-pathogen interaction.</title>
        <authorList>
            <person name="Foth B.J."/>
            <person name="Tsai I.J."/>
            <person name="Reid A.J."/>
            <person name="Bancroft A.J."/>
            <person name="Nichol S."/>
            <person name="Tracey A."/>
            <person name="Holroyd N."/>
            <person name="Cotton J.A."/>
            <person name="Stanley E.J."/>
            <person name="Zarowiecki M."/>
            <person name="Liu J.Z."/>
            <person name="Huckvale T."/>
            <person name="Cooper P.J."/>
            <person name="Grencis R.K."/>
            <person name="Berriman M."/>
        </authorList>
    </citation>
    <scope>NUCLEOTIDE SEQUENCE [LARGE SCALE GENOMIC DNA]</scope>
    <source>
        <strain evidence="3">Edinburgh</strain>
    </source>
</reference>
<keyword evidence="2" id="KW-1133">Transmembrane helix</keyword>
<feature type="transmembrane region" description="Helical" evidence="2">
    <location>
        <begin position="81"/>
        <end position="105"/>
    </location>
</feature>
<keyword evidence="2" id="KW-0812">Transmembrane</keyword>
<reference evidence="4" key="2">
    <citation type="submission" date="2019-12" db="UniProtKB">
        <authorList>
            <consortium name="WormBaseParasite"/>
        </authorList>
    </citation>
    <scope>IDENTIFICATION</scope>
</reference>
<dbReference type="WBParaSite" id="TMUE_3000014660.2">
    <property type="protein sequence ID" value="TMUE_3000014660.2"/>
    <property type="gene ID" value="WBGene00289436"/>
</dbReference>